<evidence type="ECO:0000313" key="9">
    <source>
        <dbReference type="Ensembl" id="ENSGMOP00000006238.2"/>
    </source>
</evidence>
<dbReference type="GO" id="GO:0005886">
    <property type="term" value="C:plasma membrane"/>
    <property type="evidence" value="ECO:0007669"/>
    <property type="project" value="TreeGrafter"/>
</dbReference>
<comment type="subcellular location">
    <subcellularLocation>
        <location evidence="1 8">Membrane</location>
        <topology evidence="1 8">Multi-pass membrane protein</topology>
    </subcellularLocation>
</comment>
<keyword evidence="7" id="KW-0325">Glycoprotein</keyword>
<evidence type="ECO:0000256" key="6">
    <source>
        <dbReference type="ARBA" id="ARBA00023136"/>
    </source>
</evidence>
<evidence type="ECO:0000256" key="4">
    <source>
        <dbReference type="ARBA" id="ARBA00022692"/>
    </source>
</evidence>
<accession>A0A8C4Z3X5</accession>
<dbReference type="InterPro" id="IPR050579">
    <property type="entry name" value="PMP-22/EMP/MP20-like"/>
</dbReference>
<name>A0A8C4Z3X5_GADMO</name>
<dbReference type="RefSeq" id="XP_030201616.1">
    <property type="nucleotide sequence ID" value="XM_030345756.1"/>
</dbReference>
<gene>
    <name evidence="9" type="primary">LOC115534634</name>
</gene>
<dbReference type="InterPro" id="IPR004032">
    <property type="entry name" value="PMP22_EMP_MP20"/>
</dbReference>
<dbReference type="OrthoDB" id="8678517at2759"/>
<evidence type="ECO:0000256" key="7">
    <source>
        <dbReference type="ARBA" id="ARBA00023180"/>
    </source>
</evidence>
<dbReference type="AlphaFoldDB" id="A0A8C4Z3X5"/>
<dbReference type="PRINTS" id="PR01453">
    <property type="entry name" value="EPMEMFAMILY"/>
</dbReference>
<evidence type="ECO:0000256" key="3">
    <source>
        <dbReference type="ARBA" id="ARBA00013553"/>
    </source>
</evidence>
<feature type="transmembrane region" description="Helical" evidence="8">
    <location>
        <begin position="100"/>
        <end position="121"/>
    </location>
</feature>
<keyword evidence="6 8" id="KW-0472">Membrane</keyword>
<dbReference type="Proteomes" id="UP000694546">
    <property type="component" value="Chromosome 2"/>
</dbReference>
<keyword evidence="4 8" id="KW-0812">Transmembrane</keyword>
<dbReference type="CTD" id="2012"/>
<evidence type="ECO:0000256" key="1">
    <source>
        <dbReference type="ARBA" id="ARBA00004141"/>
    </source>
</evidence>
<reference evidence="9" key="2">
    <citation type="submission" date="2025-09" db="UniProtKB">
        <authorList>
            <consortium name="Ensembl"/>
        </authorList>
    </citation>
    <scope>IDENTIFICATION</scope>
</reference>
<dbReference type="Pfam" id="PF00822">
    <property type="entry name" value="PMP22_Claudin"/>
    <property type="match status" value="1"/>
</dbReference>
<dbReference type="OMA" id="FVNNSWH"/>
<proteinExistence type="inferred from homology"/>
<evidence type="ECO:0000313" key="10">
    <source>
        <dbReference type="Proteomes" id="UP000694546"/>
    </source>
</evidence>
<comment type="similarity">
    <text evidence="2 8">Belongs to the PMP-22/EMP/MP20 family.</text>
</comment>
<dbReference type="FunFam" id="1.20.140.150:FF:000026">
    <property type="entry name" value="Epithelial membrane protein 1"/>
    <property type="match status" value="1"/>
</dbReference>
<evidence type="ECO:0000256" key="8">
    <source>
        <dbReference type="RuleBase" id="RU363088"/>
    </source>
</evidence>
<feature type="transmembrane region" description="Helical" evidence="8">
    <location>
        <begin position="7"/>
        <end position="29"/>
    </location>
</feature>
<dbReference type="KEGG" id="gmh:115534634"/>
<feature type="transmembrane region" description="Helical" evidence="8">
    <location>
        <begin position="133"/>
        <end position="158"/>
    </location>
</feature>
<dbReference type="InterPro" id="IPR004031">
    <property type="entry name" value="PMP22/EMP/MP20/Claudin"/>
</dbReference>
<dbReference type="PANTHER" id="PTHR10671">
    <property type="entry name" value="EPITHELIAL MEMBRANE PROTEIN-RELATED"/>
    <property type="match status" value="1"/>
</dbReference>
<sequence length="163" mass="18635">MLILLAGIFVLHIIGIIMLLVATIDNAWWETDVMSTDVWFRWVKMANGLWNQTDLPTTHPYPQEYLQAVQASSVLACIFSIISILVFLAQLFTLTKGKRFTLSGIFQLLAALSIMIAAAIYTDRFHLKEYTGWYGHCYILAWISFSITFISSIIYFVLRKKTA</sequence>
<dbReference type="Gene3D" id="1.20.140.150">
    <property type="match status" value="1"/>
</dbReference>
<organism evidence="9 10">
    <name type="scientific">Gadus morhua</name>
    <name type="common">Atlantic cod</name>
    <dbReference type="NCBI Taxonomy" id="8049"/>
    <lineage>
        <taxon>Eukaryota</taxon>
        <taxon>Metazoa</taxon>
        <taxon>Chordata</taxon>
        <taxon>Craniata</taxon>
        <taxon>Vertebrata</taxon>
        <taxon>Euteleostomi</taxon>
        <taxon>Actinopterygii</taxon>
        <taxon>Neopterygii</taxon>
        <taxon>Teleostei</taxon>
        <taxon>Neoteleostei</taxon>
        <taxon>Acanthomorphata</taxon>
        <taxon>Zeiogadaria</taxon>
        <taxon>Gadariae</taxon>
        <taxon>Gadiformes</taxon>
        <taxon>Gadoidei</taxon>
        <taxon>Gadidae</taxon>
        <taxon>Gadus</taxon>
    </lineage>
</organism>
<feature type="transmembrane region" description="Helical" evidence="8">
    <location>
        <begin position="65"/>
        <end position="88"/>
    </location>
</feature>
<dbReference type="PANTHER" id="PTHR10671:SF85">
    <property type="entry name" value="EPITHELIAL MEMBRANE PROTEIN 1"/>
    <property type="match status" value="1"/>
</dbReference>
<evidence type="ECO:0000256" key="5">
    <source>
        <dbReference type="ARBA" id="ARBA00022989"/>
    </source>
</evidence>
<dbReference type="Ensembl" id="ENSGMOT00000006419.2">
    <property type="protein sequence ID" value="ENSGMOP00000006238.2"/>
    <property type="gene ID" value="ENSGMOG00000005872.2"/>
</dbReference>
<reference evidence="9" key="1">
    <citation type="submission" date="2025-08" db="UniProtKB">
        <authorList>
            <consortium name="Ensembl"/>
        </authorList>
    </citation>
    <scope>IDENTIFICATION</scope>
</reference>
<evidence type="ECO:0000256" key="2">
    <source>
        <dbReference type="ARBA" id="ARBA00006864"/>
    </source>
</evidence>
<dbReference type="GeneTree" id="ENSGT00950000182696"/>
<keyword evidence="10" id="KW-1185">Reference proteome</keyword>
<protein>
    <recommendedName>
        <fullName evidence="3">Epithelial membrane protein 1</fullName>
    </recommendedName>
</protein>
<keyword evidence="5 8" id="KW-1133">Transmembrane helix</keyword>
<dbReference type="GeneID" id="115534634"/>